<evidence type="ECO:0000256" key="2">
    <source>
        <dbReference type="ARBA" id="ARBA00022741"/>
    </source>
</evidence>
<feature type="binding site" evidence="4">
    <location>
        <begin position="144"/>
        <end position="152"/>
    </location>
    <ligand>
        <name>ATP</name>
        <dbReference type="ChEBI" id="CHEBI:30616"/>
    </ligand>
</feature>
<dbReference type="InterPro" id="IPR037171">
    <property type="entry name" value="NagB/RpiA_transferase-like"/>
</dbReference>
<comment type="cofactor">
    <cofactor evidence="5">
        <name>Mg(2+)</name>
        <dbReference type="ChEBI" id="CHEBI:18420"/>
    </cofactor>
</comment>
<dbReference type="SUPFAM" id="SSF100950">
    <property type="entry name" value="NagB/RpiA/CoA transferase-like"/>
    <property type="match status" value="1"/>
</dbReference>
<keyword evidence="5" id="KW-0479">Metal-binding</keyword>
<dbReference type="STRING" id="687861.BscR1v2_014140"/>
<dbReference type="GO" id="GO:0005524">
    <property type="term" value="F:ATP binding"/>
    <property type="evidence" value="ECO:0007669"/>
    <property type="project" value="UniProtKB-KW"/>
</dbReference>
<dbReference type="NCBIfam" id="TIGR02727">
    <property type="entry name" value="MTHFS_bact"/>
    <property type="match status" value="1"/>
</dbReference>
<dbReference type="GO" id="GO:0009396">
    <property type="term" value="P:folic acid-containing compound biosynthetic process"/>
    <property type="evidence" value="ECO:0007669"/>
    <property type="project" value="TreeGrafter"/>
</dbReference>
<feature type="binding site" evidence="4">
    <location>
        <position position="70"/>
    </location>
    <ligand>
        <name>substrate</name>
    </ligand>
</feature>
<dbReference type="InterPro" id="IPR024185">
    <property type="entry name" value="FTHF_cligase-like_sf"/>
</dbReference>
<dbReference type="EMBL" id="CP019789">
    <property type="protein sequence ID" value="AQX31321.1"/>
    <property type="molecule type" value="Genomic_DNA"/>
</dbReference>
<evidence type="ECO:0000313" key="6">
    <source>
        <dbReference type="EMBL" id="AQX31321.1"/>
    </source>
</evidence>
<gene>
    <name evidence="7" type="ORF">BARSC_190199</name>
    <name evidence="6" type="ORF">BscR1v2_014140</name>
</gene>
<dbReference type="GO" id="GO:0030272">
    <property type="term" value="F:5-formyltetrahydrofolate cyclo-ligase activity"/>
    <property type="evidence" value="ECO:0007669"/>
    <property type="project" value="UniProtKB-EC"/>
</dbReference>
<evidence type="ECO:0000256" key="5">
    <source>
        <dbReference type="RuleBase" id="RU361279"/>
    </source>
</evidence>
<organism evidence="7">
    <name type="scientific">Bartonella schoenbuchensis (strain DSM 13525 / NCTC 13165 / R1)</name>
    <dbReference type="NCBI Taxonomy" id="687861"/>
    <lineage>
        <taxon>Bacteria</taxon>
        <taxon>Pseudomonadati</taxon>
        <taxon>Pseudomonadota</taxon>
        <taxon>Alphaproteobacteria</taxon>
        <taxon>Hyphomicrobiales</taxon>
        <taxon>Bartonellaceae</taxon>
        <taxon>Bartonella</taxon>
    </lineage>
</organism>
<sequence length="202" mass="22932">MPTTSQRLQSISSERSRLRALGISQRNALCAHERTAFSHRACSHIAHYLEQMIGDCSHTILAGYWPIHSEIDPRPLFDFVSSRGEHVALPAVIDETTMVFRTFASTTQLELMRFNTFGPSENNAVVAPTVIIVPLCAFDNQCHRLGYGAGYYDRAIEHLQKHGHRAHLWGLSFSCQEVESIPERKHDLVLQKIFTEKGFIER</sequence>
<dbReference type="EMBL" id="FN645524">
    <property type="protein sequence ID" value="CBI82926.1"/>
    <property type="molecule type" value="Genomic_DNA"/>
</dbReference>
<dbReference type="PANTHER" id="PTHR23407">
    <property type="entry name" value="ATPASE INHIBITOR/5-FORMYLTETRAHYDROFOLATE CYCLO-LIGASE"/>
    <property type="match status" value="1"/>
</dbReference>
<dbReference type="AlphaFoldDB" id="E6Z1D8"/>
<dbReference type="GO" id="GO:0046872">
    <property type="term" value="F:metal ion binding"/>
    <property type="evidence" value="ECO:0007669"/>
    <property type="project" value="UniProtKB-KW"/>
</dbReference>
<evidence type="ECO:0000256" key="3">
    <source>
        <dbReference type="ARBA" id="ARBA00022840"/>
    </source>
</evidence>
<dbReference type="InterPro" id="IPR002698">
    <property type="entry name" value="FTHF_cligase"/>
</dbReference>
<reference evidence="8" key="2">
    <citation type="journal article" date="2017" name="Genome Biol. Evol.">
        <title>Evolutionary Dynamics of Pathoadaptation Revealed by Three Independent Acquisitions of the VirB/D4 Type IV Secretion System in Bartonella.</title>
        <authorList>
            <person name="Harms A."/>
            <person name="Segers F.H."/>
            <person name="Quebatte M."/>
            <person name="Mistl C."/>
            <person name="Manfredi P."/>
            <person name="Korner J."/>
            <person name="Chomel B.B."/>
            <person name="Kosoy M."/>
            <person name="Maruyama S."/>
            <person name="Engel P."/>
            <person name="Dehio C."/>
        </authorList>
    </citation>
    <scope>NUCLEOTIDE SEQUENCE [LARGE SCALE GENOMIC DNA]</scope>
    <source>
        <strain evidence="8">R1</strain>
    </source>
</reference>
<feature type="binding site" evidence="4">
    <location>
        <begin position="15"/>
        <end position="19"/>
    </location>
    <ligand>
        <name>ATP</name>
        <dbReference type="ChEBI" id="CHEBI:30616"/>
    </ligand>
</feature>
<protein>
    <recommendedName>
        <fullName evidence="5">5-formyltetrahydrofolate cyclo-ligase</fullName>
        <ecNumber evidence="5">6.3.3.2</ecNumber>
    </recommendedName>
</protein>
<reference evidence="7" key="1">
    <citation type="journal article" date="2011" name="PLoS Genet.">
        <title>Parallel evolution of a type IV secretion system in radiating lineages of the host-restricted bacterial pathogen Bartonella.</title>
        <authorList>
            <person name="Engel P."/>
            <person name="Salzburger W."/>
            <person name="Liesch M."/>
            <person name="Chang C.C."/>
            <person name="Maruyama S."/>
            <person name="Lanz C."/>
            <person name="Calteau A."/>
            <person name="Lajus A."/>
            <person name="Medigue C."/>
            <person name="Schuster S.C."/>
            <person name="Dehio C."/>
        </authorList>
    </citation>
    <scope>NUCLEOTIDE SEQUENCE</scope>
    <source>
        <strain evidence="7">R1</strain>
    </source>
</reference>
<dbReference type="Gene3D" id="3.40.50.10420">
    <property type="entry name" value="NagB/RpiA/CoA transferase-like"/>
    <property type="match status" value="1"/>
</dbReference>
<comment type="similarity">
    <text evidence="1 5">Belongs to the 5-formyltetrahydrofolate cyclo-ligase family.</text>
</comment>
<keyword evidence="3 4" id="KW-0067">ATP-binding</keyword>
<proteinExistence type="inferred from homology"/>
<evidence type="ECO:0000313" key="7">
    <source>
        <dbReference type="EMBL" id="CBI82926.1"/>
    </source>
</evidence>
<dbReference type="RefSeq" id="WP_078690160.1">
    <property type="nucleotide sequence ID" value="NZ_CP019789.1"/>
</dbReference>
<dbReference type="PIRSF" id="PIRSF006806">
    <property type="entry name" value="FTHF_cligase"/>
    <property type="match status" value="1"/>
</dbReference>
<keyword evidence="6" id="KW-0436">Ligase</keyword>
<evidence type="ECO:0000313" key="8">
    <source>
        <dbReference type="Proteomes" id="UP000190811"/>
    </source>
</evidence>
<dbReference type="Pfam" id="PF01812">
    <property type="entry name" value="5-FTHF_cyc-lig"/>
    <property type="match status" value="1"/>
</dbReference>
<keyword evidence="5" id="KW-0460">Magnesium</keyword>
<accession>E6Z1D8</accession>
<reference evidence="6" key="3">
    <citation type="submission" date="2017-02" db="EMBL/GenBank/DDBJ databases">
        <title>Evolutionary dynamics of pathoadaptation revealed by three independent acquisitions of the VirB/D4 type IV secretion system in Bartonella.</title>
        <authorList>
            <person name="Harms A."/>
            <person name="Segers F.H.I.D."/>
            <person name="Quebatte M."/>
            <person name="Mistl C."/>
            <person name="Manfredi P."/>
            <person name="Koerner J."/>
            <person name="Chomel B."/>
            <person name="Kosoy M."/>
            <person name="Maruyama S."/>
            <person name="Engel P."/>
            <person name="Dehio C."/>
        </authorList>
    </citation>
    <scope>NUCLEOTIDE SEQUENCE [LARGE SCALE GENOMIC DNA]</scope>
    <source>
        <strain evidence="6">R1</strain>
    </source>
</reference>
<comment type="catalytic activity">
    <reaction evidence="5">
        <text>(6S)-5-formyl-5,6,7,8-tetrahydrofolate + ATP = (6R)-5,10-methenyltetrahydrofolate + ADP + phosphate</text>
        <dbReference type="Rhea" id="RHEA:10488"/>
        <dbReference type="ChEBI" id="CHEBI:30616"/>
        <dbReference type="ChEBI" id="CHEBI:43474"/>
        <dbReference type="ChEBI" id="CHEBI:57455"/>
        <dbReference type="ChEBI" id="CHEBI:57457"/>
        <dbReference type="ChEBI" id="CHEBI:456216"/>
        <dbReference type="EC" id="6.3.3.2"/>
    </reaction>
</comment>
<dbReference type="GO" id="GO:0035999">
    <property type="term" value="P:tetrahydrofolate interconversion"/>
    <property type="evidence" value="ECO:0007669"/>
    <property type="project" value="TreeGrafter"/>
</dbReference>
<keyword evidence="2 4" id="KW-0547">Nucleotide-binding</keyword>
<evidence type="ECO:0000256" key="4">
    <source>
        <dbReference type="PIRSR" id="PIRSR006806-1"/>
    </source>
</evidence>
<dbReference type="Proteomes" id="UP000190811">
    <property type="component" value="Chromosome"/>
</dbReference>
<evidence type="ECO:0000256" key="1">
    <source>
        <dbReference type="ARBA" id="ARBA00010638"/>
    </source>
</evidence>
<dbReference type="EC" id="6.3.3.2" evidence="5"/>
<name>E6Z1D8_BARSR</name>
<dbReference type="PANTHER" id="PTHR23407:SF1">
    <property type="entry name" value="5-FORMYLTETRAHYDROFOLATE CYCLO-LIGASE"/>
    <property type="match status" value="1"/>
</dbReference>